<reference evidence="1 3" key="1">
    <citation type="journal article" date="2008" name="Science">
        <title>The Physcomitrella genome reveals evolutionary insights into the conquest of land by plants.</title>
        <authorList>
            <person name="Rensing S."/>
            <person name="Lang D."/>
            <person name="Zimmer A."/>
            <person name="Terry A."/>
            <person name="Salamov A."/>
            <person name="Shapiro H."/>
            <person name="Nishiyama T."/>
            <person name="Perroud P.-F."/>
            <person name="Lindquist E."/>
            <person name="Kamisugi Y."/>
            <person name="Tanahashi T."/>
            <person name="Sakakibara K."/>
            <person name="Fujita T."/>
            <person name="Oishi K."/>
            <person name="Shin-I T."/>
            <person name="Kuroki Y."/>
            <person name="Toyoda A."/>
            <person name="Suzuki Y."/>
            <person name="Hashimoto A."/>
            <person name="Yamaguchi K."/>
            <person name="Sugano A."/>
            <person name="Kohara Y."/>
            <person name="Fujiyama A."/>
            <person name="Anterola A."/>
            <person name="Aoki S."/>
            <person name="Ashton N."/>
            <person name="Barbazuk W.B."/>
            <person name="Barker E."/>
            <person name="Bennetzen J."/>
            <person name="Bezanilla M."/>
            <person name="Blankenship R."/>
            <person name="Cho S.H."/>
            <person name="Dutcher S."/>
            <person name="Estelle M."/>
            <person name="Fawcett J.A."/>
            <person name="Gundlach H."/>
            <person name="Hanada K."/>
            <person name="Heyl A."/>
            <person name="Hicks K.A."/>
            <person name="Hugh J."/>
            <person name="Lohr M."/>
            <person name="Mayer K."/>
            <person name="Melkozernov A."/>
            <person name="Murata T."/>
            <person name="Nelson D."/>
            <person name="Pils B."/>
            <person name="Prigge M."/>
            <person name="Reiss B."/>
            <person name="Renner T."/>
            <person name="Rombauts S."/>
            <person name="Rushton P."/>
            <person name="Sanderfoot A."/>
            <person name="Schween G."/>
            <person name="Shiu S.-H."/>
            <person name="Stueber K."/>
            <person name="Theodoulou F.L."/>
            <person name="Tu H."/>
            <person name="Van de Peer Y."/>
            <person name="Verrier P.J."/>
            <person name="Waters E."/>
            <person name="Wood A."/>
            <person name="Yang L."/>
            <person name="Cove D."/>
            <person name="Cuming A."/>
            <person name="Hasebe M."/>
            <person name="Lucas S."/>
            <person name="Mishler D.B."/>
            <person name="Reski R."/>
            <person name="Grigoriev I."/>
            <person name="Quatrano R.S."/>
            <person name="Boore J.L."/>
        </authorList>
    </citation>
    <scope>NUCLEOTIDE SEQUENCE [LARGE SCALE GENOMIC DNA]</scope>
    <source>
        <strain evidence="2 3">cv. Gransden 2004</strain>
    </source>
</reference>
<keyword evidence="3" id="KW-1185">Reference proteome</keyword>
<dbReference type="AlphaFoldDB" id="A0A2K1KUU8"/>
<proteinExistence type="predicted"/>
<evidence type="ECO:0000313" key="1">
    <source>
        <dbReference type="EMBL" id="PNR57520.1"/>
    </source>
</evidence>
<sequence length="88" mass="10028">MLEWLSGMTKNHVGFARADSNPAEHAILGSCSSLMAGDWPLELRRVGSRAEHLRNDTLHPISMPHSHDHVMIVRIEPRFVRLQIRSHL</sequence>
<protein>
    <submittedName>
        <fullName evidence="1 2">Uncharacterized protein</fullName>
    </submittedName>
</protein>
<dbReference type="EnsemblPlants" id="Pp3c3_16502V3.1">
    <property type="protein sequence ID" value="PAC:32943675.CDS.1"/>
    <property type="gene ID" value="Pp3c3_16502"/>
</dbReference>
<dbReference type="InParanoid" id="A0A2K1KUU8"/>
<reference evidence="1 3" key="2">
    <citation type="journal article" date="2018" name="Plant J.">
        <title>The Physcomitrella patens chromosome-scale assembly reveals moss genome structure and evolution.</title>
        <authorList>
            <person name="Lang D."/>
            <person name="Ullrich K.K."/>
            <person name="Murat F."/>
            <person name="Fuchs J."/>
            <person name="Jenkins J."/>
            <person name="Haas F.B."/>
            <person name="Piednoel M."/>
            <person name="Gundlach H."/>
            <person name="Van Bel M."/>
            <person name="Meyberg R."/>
            <person name="Vives C."/>
            <person name="Morata J."/>
            <person name="Symeonidi A."/>
            <person name="Hiss M."/>
            <person name="Muchero W."/>
            <person name="Kamisugi Y."/>
            <person name="Saleh O."/>
            <person name="Blanc G."/>
            <person name="Decker E.L."/>
            <person name="van Gessel N."/>
            <person name="Grimwood J."/>
            <person name="Hayes R.D."/>
            <person name="Graham S.W."/>
            <person name="Gunter L.E."/>
            <person name="McDaniel S.F."/>
            <person name="Hoernstein S.N.W."/>
            <person name="Larsson A."/>
            <person name="Li F.W."/>
            <person name="Perroud P.F."/>
            <person name="Phillips J."/>
            <person name="Ranjan P."/>
            <person name="Rokshar D.S."/>
            <person name="Rothfels C.J."/>
            <person name="Schneider L."/>
            <person name="Shu S."/>
            <person name="Stevenson D.W."/>
            <person name="Thummler F."/>
            <person name="Tillich M."/>
            <person name="Villarreal Aguilar J.C."/>
            <person name="Widiez T."/>
            <person name="Wong G.K."/>
            <person name="Wymore A."/>
            <person name="Zhang Y."/>
            <person name="Zimmer A.D."/>
            <person name="Quatrano R.S."/>
            <person name="Mayer K.F.X."/>
            <person name="Goodstein D."/>
            <person name="Casacuberta J.M."/>
            <person name="Vandepoele K."/>
            <person name="Reski R."/>
            <person name="Cuming A.C."/>
            <person name="Tuskan G.A."/>
            <person name="Maumus F."/>
            <person name="Salse J."/>
            <person name="Schmutz J."/>
            <person name="Rensing S.A."/>
        </authorList>
    </citation>
    <scope>NUCLEOTIDE SEQUENCE [LARGE SCALE GENOMIC DNA]</scope>
    <source>
        <strain evidence="2 3">cv. Gransden 2004</strain>
    </source>
</reference>
<name>A0A2K1KUU8_PHYPA</name>
<dbReference type="EnsemblPlants" id="Pp3c3_16500V3.1">
    <property type="protein sequence ID" value="PAC:32944515.CDS.1"/>
    <property type="gene ID" value="Pp3c3_16500"/>
</dbReference>
<reference evidence="2" key="3">
    <citation type="submission" date="2020-12" db="UniProtKB">
        <authorList>
            <consortium name="EnsemblPlants"/>
        </authorList>
    </citation>
    <scope>IDENTIFICATION</scope>
</reference>
<dbReference type="Gramene" id="Pp3c3_16502V3.1">
    <property type="protein sequence ID" value="PAC:32943675.CDS.1"/>
    <property type="gene ID" value="Pp3c3_16502"/>
</dbReference>
<accession>A0A2K1KUU8</accession>
<evidence type="ECO:0000313" key="3">
    <source>
        <dbReference type="Proteomes" id="UP000006727"/>
    </source>
</evidence>
<dbReference type="Proteomes" id="UP000006727">
    <property type="component" value="Chromosome 3"/>
</dbReference>
<dbReference type="EMBL" id="ABEU02000003">
    <property type="protein sequence ID" value="PNR57520.1"/>
    <property type="molecule type" value="Genomic_DNA"/>
</dbReference>
<gene>
    <name evidence="1" type="ORF">PHYPA_004514</name>
</gene>
<dbReference type="Gramene" id="Pp3c3_16500V3.1">
    <property type="protein sequence ID" value="PAC:32944515.CDS.1"/>
    <property type="gene ID" value="Pp3c3_16500"/>
</dbReference>
<evidence type="ECO:0000313" key="2">
    <source>
        <dbReference type="EnsemblPlants" id="PAC:32943675.CDS.1"/>
    </source>
</evidence>
<organism evidence="1">
    <name type="scientific">Physcomitrium patens</name>
    <name type="common">Spreading-leaved earth moss</name>
    <name type="synonym">Physcomitrella patens</name>
    <dbReference type="NCBI Taxonomy" id="3218"/>
    <lineage>
        <taxon>Eukaryota</taxon>
        <taxon>Viridiplantae</taxon>
        <taxon>Streptophyta</taxon>
        <taxon>Embryophyta</taxon>
        <taxon>Bryophyta</taxon>
        <taxon>Bryophytina</taxon>
        <taxon>Bryopsida</taxon>
        <taxon>Funariidae</taxon>
        <taxon>Funariales</taxon>
        <taxon>Funariaceae</taxon>
        <taxon>Physcomitrium</taxon>
    </lineage>
</organism>